<dbReference type="Pfam" id="PF10443">
    <property type="entry name" value="RNA12"/>
    <property type="match status" value="1"/>
</dbReference>
<evidence type="ECO:0000256" key="10">
    <source>
        <dbReference type="RuleBase" id="RU367108"/>
    </source>
</evidence>
<evidence type="ECO:0000256" key="5">
    <source>
        <dbReference type="ARBA" id="ARBA00022792"/>
    </source>
</evidence>
<feature type="compositionally biased region" description="Basic and acidic residues" evidence="11">
    <location>
        <begin position="650"/>
        <end position="664"/>
    </location>
</feature>
<protein>
    <recommendedName>
        <fullName evidence="3 10">Mitochondrial escape protein 2</fullName>
    </recommendedName>
</protein>
<evidence type="ECO:0000256" key="11">
    <source>
        <dbReference type="SAM" id="MobiDB-lite"/>
    </source>
</evidence>
<dbReference type="InterPro" id="IPR027417">
    <property type="entry name" value="P-loop_NTPase"/>
</dbReference>
<gene>
    <name evidence="13" type="ORF">A9K55_004010</name>
</gene>
<dbReference type="Proteomes" id="UP000323067">
    <property type="component" value="Chromosome v"/>
</dbReference>
<dbReference type="GO" id="GO:0006397">
    <property type="term" value="P:mRNA processing"/>
    <property type="evidence" value="ECO:0007669"/>
    <property type="project" value="UniProtKB-UniRule"/>
</dbReference>
<keyword evidence="8" id="KW-0472">Membrane</keyword>
<evidence type="ECO:0000256" key="9">
    <source>
        <dbReference type="ARBA" id="ARBA00025276"/>
    </source>
</evidence>
<feature type="region of interest" description="Disordered" evidence="11">
    <location>
        <begin position="650"/>
        <end position="675"/>
    </location>
</feature>
<evidence type="ECO:0000256" key="1">
    <source>
        <dbReference type="ARBA" id="ARBA00004434"/>
    </source>
</evidence>
<feature type="domain" description="Mitochondrial escape protein 2 C-terminal" evidence="12">
    <location>
        <begin position="419"/>
        <end position="853"/>
    </location>
</feature>
<keyword evidence="5 10" id="KW-0999">Mitochondrion inner membrane</keyword>
<evidence type="ECO:0000256" key="4">
    <source>
        <dbReference type="ARBA" id="ARBA00022692"/>
    </source>
</evidence>
<evidence type="ECO:0000259" key="12">
    <source>
        <dbReference type="Pfam" id="PF10443"/>
    </source>
</evidence>
<dbReference type="GO" id="GO:0005743">
    <property type="term" value="C:mitochondrial inner membrane"/>
    <property type="evidence" value="ECO:0007669"/>
    <property type="project" value="UniProtKB-SubCell"/>
</dbReference>
<comment type="function">
    <text evidence="9 10">Plays a role in maintaining the mitochondrial genome and in controlling the mtDNA escape. Involved in the regulation of mtDNA nucleotide structure and number. May have a dispensable role in early maturation of pre-rRNA.</text>
</comment>
<organism evidence="13 14">
    <name type="scientific">Cordyceps militaris</name>
    <name type="common">Caterpillar fungus</name>
    <name type="synonym">Clavaria militaris</name>
    <dbReference type="NCBI Taxonomy" id="73501"/>
    <lineage>
        <taxon>Eukaryota</taxon>
        <taxon>Fungi</taxon>
        <taxon>Dikarya</taxon>
        <taxon>Ascomycota</taxon>
        <taxon>Pezizomycotina</taxon>
        <taxon>Sordariomycetes</taxon>
        <taxon>Hypocreomycetidae</taxon>
        <taxon>Hypocreales</taxon>
        <taxon>Cordycipitaceae</taxon>
        <taxon>Cordyceps</taxon>
    </lineage>
</organism>
<dbReference type="InterPro" id="IPR039627">
    <property type="entry name" value="Yme2_C"/>
</dbReference>
<evidence type="ECO:0000256" key="6">
    <source>
        <dbReference type="ARBA" id="ARBA00022989"/>
    </source>
</evidence>
<evidence type="ECO:0000313" key="14">
    <source>
        <dbReference type="Proteomes" id="UP000323067"/>
    </source>
</evidence>
<evidence type="ECO:0000256" key="3">
    <source>
        <dbReference type="ARBA" id="ARBA00020222"/>
    </source>
</evidence>
<dbReference type="SUPFAM" id="SSF54928">
    <property type="entry name" value="RNA-binding domain, RBD"/>
    <property type="match status" value="1"/>
</dbReference>
<dbReference type="VEuPathDB" id="FungiDB:CCM_04802"/>
<comment type="subcellular location">
    <subcellularLocation>
        <location evidence="1 10">Mitochondrion inner membrane</location>
        <topology evidence="1 10">Single-pass membrane protein</topology>
    </subcellularLocation>
</comment>
<reference evidence="13 14" key="1">
    <citation type="journal article" date="2017" name="BMC Genomics">
        <title>Chromosome level assembly and secondary metabolite potential of the parasitic fungus Cordyceps militaris.</title>
        <authorList>
            <person name="Kramer G.J."/>
            <person name="Nodwell J.R."/>
        </authorList>
    </citation>
    <scope>NUCLEOTIDE SEQUENCE [LARGE SCALE GENOMIC DNA]</scope>
    <source>
        <strain evidence="13 14">ATCC 34164</strain>
    </source>
</reference>
<evidence type="ECO:0000256" key="7">
    <source>
        <dbReference type="ARBA" id="ARBA00023128"/>
    </source>
</evidence>
<dbReference type="VEuPathDB" id="FungiDB:A9K55_004010"/>
<evidence type="ECO:0000256" key="8">
    <source>
        <dbReference type="ARBA" id="ARBA00023136"/>
    </source>
</evidence>
<dbReference type="OrthoDB" id="10267654at2759"/>
<sequence>MYTGLRLAAVAARPLARASALRPCLVNRHPDLRRFDQAALRQVIPGRSWESTIAAPPSEPVAPAAENATENIISEEKDTGHFEVKDNEAILFFDRTDWDKALTRDVDIFPLKIINVLRRNESDSELADLMRRFDSSRLGIMDPIRLVKMAIPEDMPIKVTEILPRFKDGGAFVKFRYSAELDPADIECKYRRHPSPQPWLTMSRLKENPLKPWFNPFRGIQARLVRGTPWLEDMHRYPSGVLRVEFVPAEVGTTPETLPEEVLYSVFRRYGKIADIIPQSADSKEVPKYANVGFPLLRDAIMARNCAHGFVIPKSQGGGAAGTMLRITYVKRVKGHNIWNWITSHPRIVFPIIAALLAGLSVIIFDPIRQFFIRLHIQHSFNFSESRLYKWFQSHRQSFSLGKRREQWESLGGAIWNHRLDVISQLREWLDVTSDNFIVVTGPRGSGKVEVVMNKALENRRDVLLLDCKPIVEARGESAMIGRLASAVGYRPVFSWANSLSSLIDLAVQGTTGVKAGFSETLESQLTKILYTTASALRDVALSGRSNKERDGNTSEDAWLEAHPERRPVIVIDNFLHKSDEQGIVYDKISEWAASLVQNHAAQVIFLTSENAYSKPLTRALPDRVFRVVSLGDLDHGVAKKYIMGRLQNDREAAEERKAKDESGNKPNGTPNLSGLDLAIETLGGRLVDLESLARRIQAGMSPSDATDEIVTESAVDTVKMFLLSKGSDAAEKKWSTAQVWHLVKALAKESSLLYNQVLLSPTFSSSMSPAAGDGEAALESLAAAELISVRADRGHPRLITAGKPLQQAAFARLVRDRVLVAKMDLAQQNELAKIEAKKIAAAENELALLGSLPRQTSESAGRVHYLLVQIDTAQRKIEDLDKNMAACKKILSEEV</sequence>
<keyword evidence="10" id="KW-0507">mRNA processing</keyword>
<dbReference type="AlphaFoldDB" id="A0A2H4SLU0"/>
<keyword evidence="7 10" id="KW-0496">Mitochondrion</keyword>
<keyword evidence="4" id="KW-0812">Transmembrane</keyword>
<evidence type="ECO:0000256" key="2">
    <source>
        <dbReference type="ARBA" id="ARBA00010320"/>
    </source>
</evidence>
<evidence type="ECO:0000313" key="13">
    <source>
        <dbReference type="EMBL" id="ATY64077.1"/>
    </source>
</evidence>
<dbReference type="SUPFAM" id="SSF52540">
    <property type="entry name" value="P-loop containing nucleoside triphosphate hydrolases"/>
    <property type="match status" value="1"/>
</dbReference>
<keyword evidence="10" id="KW-0694">RNA-binding</keyword>
<keyword evidence="6" id="KW-1133">Transmembrane helix</keyword>
<dbReference type="InterPro" id="IPR035979">
    <property type="entry name" value="RBD_domain_sf"/>
</dbReference>
<comment type="similarity">
    <text evidence="2 10">Belongs to the YME2 family.</text>
</comment>
<name>A0A2H4SLU0_CORMI</name>
<proteinExistence type="inferred from homology"/>
<dbReference type="InterPro" id="IPR018850">
    <property type="entry name" value="Mt_escape_2_C"/>
</dbReference>
<accession>A0A2H4SLU0</accession>
<dbReference type="GO" id="GO:0003723">
    <property type="term" value="F:RNA binding"/>
    <property type="evidence" value="ECO:0007669"/>
    <property type="project" value="UniProtKB-UniRule"/>
</dbReference>
<dbReference type="EMBL" id="CP023325">
    <property type="protein sequence ID" value="ATY64077.1"/>
    <property type="molecule type" value="Genomic_DNA"/>
</dbReference>
<dbReference type="PANTHER" id="PTHR32198:SF2">
    <property type="entry name" value="MITOCHONDRIAL ESCAPE PROTEIN 2"/>
    <property type="match status" value="1"/>
</dbReference>
<dbReference type="PANTHER" id="PTHR32198">
    <property type="entry name" value="MITOCHONDRIAL ESCAPE PROTEIN 2"/>
    <property type="match status" value="1"/>
</dbReference>